<evidence type="ECO:0000313" key="2">
    <source>
        <dbReference type="EMBL" id="MDG0811723.1"/>
    </source>
</evidence>
<sequence>MLERRARRRRRVAAASVVALLIAGAAVFRGELAELLKREEAAKPVISETETTTLNIMYWDNSGFMSLYGQPFIIRHPSVRFEYAEYPGEERQSIQPDAGHRYIQEAVGKQSGRSRSGSARLLARAD</sequence>
<gene>
    <name evidence="2" type="ORF">OMP40_21905</name>
</gene>
<reference evidence="2" key="1">
    <citation type="submission" date="2022-10" db="EMBL/GenBank/DDBJ databases">
        <title>Comparative genomic analysis of Cohnella hashimotonis sp. nov., isolated from the International Space Station.</title>
        <authorList>
            <person name="Simpson A."/>
            <person name="Venkateswaran K."/>
        </authorList>
    </citation>
    <scope>NUCLEOTIDE SEQUENCE</scope>
    <source>
        <strain evidence="2">DSM 28161</strain>
    </source>
</reference>
<dbReference type="AlphaFoldDB" id="A0A9X4QUT6"/>
<keyword evidence="3" id="KW-1185">Reference proteome</keyword>
<feature type="compositionally biased region" description="Low complexity" evidence="1">
    <location>
        <begin position="111"/>
        <end position="126"/>
    </location>
</feature>
<dbReference type="EMBL" id="JAPDIA010000007">
    <property type="protein sequence ID" value="MDG0811723.1"/>
    <property type="molecule type" value="Genomic_DNA"/>
</dbReference>
<protein>
    <submittedName>
        <fullName evidence="2">Uncharacterized protein</fullName>
    </submittedName>
</protein>
<comment type="caution">
    <text evidence="2">The sequence shown here is derived from an EMBL/GenBank/DDBJ whole genome shotgun (WGS) entry which is preliminary data.</text>
</comment>
<proteinExistence type="predicted"/>
<evidence type="ECO:0000256" key="1">
    <source>
        <dbReference type="SAM" id="MobiDB-lite"/>
    </source>
</evidence>
<name>A0A9X4QUT6_9BACL</name>
<accession>A0A9X4QUT6</accession>
<organism evidence="2 3">
    <name type="scientific">Cohnella rhizosphaerae</name>
    <dbReference type="NCBI Taxonomy" id="1457232"/>
    <lineage>
        <taxon>Bacteria</taxon>
        <taxon>Bacillati</taxon>
        <taxon>Bacillota</taxon>
        <taxon>Bacilli</taxon>
        <taxon>Bacillales</taxon>
        <taxon>Paenibacillaceae</taxon>
        <taxon>Cohnella</taxon>
    </lineage>
</organism>
<dbReference type="Proteomes" id="UP001153404">
    <property type="component" value="Unassembled WGS sequence"/>
</dbReference>
<evidence type="ECO:0000313" key="3">
    <source>
        <dbReference type="Proteomes" id="UP001153404"/>
    </source>
</evidence>
<feature type="region of interest" description="Disordered" evidence="1">
    <location>
        <begin position="105"/>
        <end position="126"/>
    </location>
</feature>
<dbReference type="RefSeq" id="WP_277534514.1">
    <property type="nucleotide sequence ID" value="NZ_JAPDIA010000007.1"/>
</dbReference>